<proteinExistence type="inferred from homology"/>
<dbReference type="SUPFAM" id="SSF52540">
    <property type="entry name" value="P-loop containing nucleoside triphosphate hydrolases"/>
    <property type="match status" value="1"/>
</dbReference>
<comment type="caution">
    <text evidence="6">The sequence shown here is derived from an EMBL/GenBank/DDBJ whole genome shotgun (WGS) entry which is preliminary data.</text>
</comment>
<dbReference type="PANTHER" id="PTHR43087:SF1">
    <property type="entry name" value="LAO_AO TRANSPORT SYSTEM ATPASE"/>
    <property type="match status" value="1"/>
</dbReference>
<accession>A0A1Y3PCF7</accession>
<evidence type="ECO:0000256" key="5">
    <source>
        <dbReference type="ARBA" id="ARBA00023186"/>
    </source>
</evidence>
<dbReference type="GO" id="GO:0005525">
    <property type="term" value="F:GTP binding"/>
    <property type="evidence" value="ECO:0007669"/>
    <property type="project" value="UniProtKB-KW"/>
</dbReference>
<evidence type="ECO:0000256" key="4">
    <source>
        <dbReference type="ARBA" id="ARBA00023134"/>
    </source>
</evidence>
<evidence type="ECO:0000256" key="2">
    <source>
        <dbReference type="ARBA" id="ARBA00022741"/>
    </source>
</evidence>
<organism evidence="6 7">
    <name type="scientific">Bacillus thermozeamaize</name>
    <dbReference type="NCBI Taxonomy" id="230954"/>
    <lineage>
        <taxon>Bacteria</taxon>
        <taxon>Bacillati</taxon>
        <taxon>Bacillota</taxon>
        <taxon>Bacilli</taxon>
        <taxon>Bacillales</taxon>
        <taxon>Bacillaceae</taxon>
        <taxon>Bacillus</taxon>
    </lineage>
</organism>
<evidence type="ECO:0000256" key="3">
    <source>
        <dbReference type="ARBA" id="ARBA00022801"/>
    </source>
</evidence>
<dbReference type="InterPro" id="IPR027417">
    <property type="entry name" value="P-loop_NTPase"/>
</dbReference>
<dbReference type="Gene3D" id="3.40.50.300">
    <property type="entry name" value="P-loop containing nucleotide triphosphate hydrolases"/>
    <property type="match status" value="1"/>
</dbReference>
<dbReference type="InterPro" id="IPR005129">
    <property type="entry name" value="GTPase_ArgK"/>
</dbReference>
<keyword evidence="3" id="KW-0378">Hydrolase</keyword>
<evidence type="ECO:0000313" key="6">
    <source>
        <dbReference type="EMBL" id="OUM85031.1"/>
    </source>
</evidence>
<protein>
    <submittedName>
        <fullName evidence="6">GTPase</fullName>
    </submittedName>
</protein>
<dbReference type="InterPro" id="IPR052040">
    <property type="entry name" value="GTPase/Isobutyryl-CoA_mutase"/>
</dbReference>
<evidence type="ECO:0000256" key="1">
    <source>
        <dbReference type="ARBA" id="ARBA00009625"/>
    </source>
</evidence>
<keyword evidence="5" id="KW-0143">Chaperone</keyword>
<dbReference type="NCBIfam" id="TIGR00750">
    <property type="entry name" value="lao"/>
    <property type="match status" value="1"/>
</dbReference>
<keyword evidence="2" id="KW-0547">Nucleotide-binding</keyword>
<name>A0A1Y3PCF7_9BACI</name>
<dbReference type="GO" id="GO:0003924">
    <property type="term" value="F:GTPase activity"/>
    <property type="evidence" value="ECO:0007669"/>
    <property type="project" value="InterPro"/>
</dbReference>
<sequence length="321" mass="35095">MTELQAFVRQILSGHKRSVARAISLVENEDPIKLPLLEALYPHTGTAYVLGITGSPGAGKSSLVDRLIQYLRGQGKQVGVLAVDPTSPYTGGALLGDRVRMVRHATDTGVYIRSMGTRGNLGGLSRSSREVIRILDACGCDVILVETVGVGQSELDVMHVADSVCVVLHPGAGDVVQAFKAGIMEIADLFVVNKSDLPGAENVVAEIEEMLDVSRKEAAWRPPVVKASSKEDRGIGEIWEAAEEHVRYLQESRLWDERRSQKAAEEVVEIARELILRDISARLEQLVPELSCIEEVRTRQRDPYSAARQVAEQLLGRLELG</sequence>
<evidence type="ECO:0000313" key="7">
    <source>
        <dbReference type="Proteomes" id="UP000196475"/>
    </source>
</evidence>
<keyword evidence="4" id="KW-0342">GTP-binding</keyword>
<dbReference type="EMBL" id="LZRT01000113">
    <property type="protein sequence ID" value="OUM85031.1"/>
    <property type="molecule type" value="Genomic_DNA"/>
</dbReference>
<dbReference type="Pfam" id="PF03308">
    <property type="entry name" value="MeaB"/>
    <property type="match status" value="1"/>
</dbReference>
<dbReference type="AlphaFoldDB" id="A0A1Y3PCF7"/>
<dbReference type="CDD" id="cd03114">
    <property type="entry name" value="MMAA-like"/>
    <property type="match status" value="1"/>
</dbReference>
<gene>
    <name evidence="6" type="ORF">BAA01_09975</name>
</gene>
<dbReference type="Proteomes" id="UP000196475">
    <property type="component" value="Unassembled WGS sequence"/>
</dbReference>
<dbReference type="PANTHER" id="PTHR43087">
    <property type="entry name" value="LYSINE/ARGININE/ORNITHINE TRANSPORT SYSTEM KINASE"/>
    <property type="match status" value="1"/>
</dbReference>
<reference evidence="7" key="1">
    <citation type="submission" date="2016-06" db="EMBL/GenBank/DDBJ databases">
        <authorList>
            <person name="Nascimento L."/>
            <person name="Pereira R.V."/>
            <person name="Martins L.F."/>
            <person name="Quaggio R.B."/>
            <person name="Silva A.M."/>
            <person name="Setubal J.C."/>
        </authorList>
    </citation>
    <scope>NUCLEOTIDE SEQUENCE [LARGE SCALE GENOMIC DNA]</scope>
</reference>
<comment type="similarity">
    <text evidence="1">Belongs to the SIMIBI class G3E GTPase family. ArgK/MeaB subfamily.</text>
</comment>